<protein>
    <submittedName>
        <fullName evidence="1">Uncharacterized protein</fullName>
    </submittedName>
</protein>
<keyword evidence="2" id="KW-1185">Reference proteome</keyword>
<reference evidence="1 2" key="1">
    <citation type="submission" date="2020-11" db="EMBL/GenBank/DDBJ databases">
        <title>Pedobacter endophytica, an endophytic bacteria isolated form Carex pumila.</title>
        <authorList>
            <person name="Peng Y."/>
            <person name="Jiang L."/>
            <person name="Lee J."/>
        </authorList>
    </citation>
    <scope>NUCLEOTIDE SEQUENCE [LARGE SCALE GENOMIC DNA]</scope>
    <source>
        <strain evidence="1 2">JBR3-12</strain>
    </source>
</reference>
<sequence length="252" mass="29190">MQDNLKVVNKHLQFKKVALTEPTSNFYLHIAAEVDQFWIPVFLTTGSRKKRLIDNAKQWCRELKKDHEVVSADVFKAILIPPGIGKFLKEQLGRVQIAKYDFAILIETASLQKAEDIKNTADYNHILGEIKNISRNTHMTTATNIRHINPVDHQKQGVFLFNYFLANSLQKNLSIWEYTAGWFQEETGLYNSTVLLPIDQRNSEYTIINHCRWNKISDILPSLIFKKSFHSYVLDNFYANEVAAMPILYKLA</sequence>
<gene>
    <name evidence="1" type="ORF">IZT61_17830</name>
</gene>
<dbReference type="AlphaFoldDB" id="A0A7U3Q5F4"/>
<dbReference type="KEGG" id="pex:IZT61_17830"/>
<evidence type="ECO:0000313" key="1">
    <source>
        <dbReference type="EMBL" id="QPH38904.1"/>
    </source>
</evidence>
<evidence type="ECO:0000313" key="2">
    <source>
        <dbReference type="Proteomes" id="UP000594759"/>
    </source>
</evidence>
<accession>A0A7U3Q5F4</accession>
<dbReference type="EMBL" id="CP064939">
    <property type="protein sequence ID" value="QPH38904.1"/>
    <property type="molecule type" value="Genomic_DNA"/>
</dbReference>
<name>A0A7U3Q5F4_9SPHI</name>
<organism evidence="1 2">
    <name type="scientific">Pedobacter endophyticus</name>
    <dbReference type="NCBI Taxonomy" id="2789740"/>
    <lineage>
        <taxon>Bacteria</taxon>
        <taxon>Pseudomonadati</taxon>
        <taxon>Bacteroidota</taxon>
        <taxon>Sphingobacteriia</taxon>
        <taxon>Sphingobacteriales</taxon>
        <taxon>Sphingobacteriaceae</taxon>
        <taxon>Pedobacter</taxon>
    </lineage>
</organism>
<proteinExistence type="predicted"/>
<dbReference type="RefSeq" id="WP_196098379.1">
    <property type="nucleotide sequence ID" value="NZ_CP064939.1"/>
</dbReference>
<dbReference type="Proteomes" id="UP000594759">
    <property type="component" value="Chromosome"/>
</dbReference>